<reference evidence="3" key="1">
    <citation type="submission" date="2016-09" db="EMBL/GenBank/DDBJ databases">
        <title>The Complete Genome of Burkholderia sprentiae wsm5005.</title>
        <authorList>
            <person name="De Meyer S."/>
            <person name="Wang P."/>
            <person name="Terpolilli J."/>
        </authorList>
    </citation>
    <scope>NUCLEOTIDE SEQUENCE [LARGE SCALE GENOMIC DNA]</scope>
    <source>
        <strain evidence="3">WSM5005</strain>
    </source>
</reference>
<name>A0A1I9YR89_9BURK</name>
<dbReference type="PROSITE" id="PS51257">
    <property type="entry name" value="PROKAR_LIPOPROTEIN"/>
    <property type="match status" value="1"/>
</dbReference>
<protein>
    <submittedName>
        <fullName evidence="3">Type VI secretion lipoprotein TssJ</fullName>
    </submittedName>
</protein>
<evidence type="ECO:0000313" key="4">
    <source>
        <dbReference type="Proteomes" id="UP000179860"/>
    </source>
</evidence>
<dbReference type="KEGG" id="pspw:BJG93_25840"/>
<dbReference type="InterPro" id="IPR017734">
    <property type="entry name" value="T6SS_SciN"/>
</dbReference>
<sequence>MSRSFFKAFAVTATLTVLAGCSVFSSSEPQLPRQLHVTLVGGSRLNVSASGEPRPIQACIYVVSAADWLPAPGGDDSSCASRGQDSTVVAESRHVIAPDQVLQFSLDLPRSGELWLVTDADYARRPSNYAPLRIRIEGRGLIHQAVWLDRDGIYNASLPGAVPAARADDSQTARKTKTTEATRRSRP</sequence>
<feature type="chain" id="PRO_5009607595" evidence="2">
    <location>
        <begin position="20"/>
        <end position="187"/>
    </location>
</feature>
<keyword evidence="4" id="KW-1185">Reference proteome</keyword>
<evidence type="ECO:0000313" key="3">
    <source>
        <dbReference type="EMBL" id="APA88730.1"/>
    </source>
</evidence>
<dbReference type="STRING" id="754502.BJG93_25840"/>
<organism evidence="3 4">
    <name type="scientific">Paraburkholderia sprentiae WSM5005</name>
    <dbReference type="NCBI Taxonomy" id="754502"/>
    <lineage>
        <taxon>Bacteria</taxon>
        <taxon>Pseudomonadati</taxon>
        <taxon>Pseudomonadota</taxon>
        <taxon>Betaproteobacteria</taxon>
        <taxon>Burkholderiales</taxon>
        <taxon>Burkholderiaceae</taxon>
        <taxon>Paraburkholderia</taxon>
    </lineage>
</organism>
<gene>
    <name evidence="3" type="ORF">BJG93_25840</name>
</gene>
<accession>A0A1I9YR89</accession>
<dbReference type="AlphaFoldDB" id="A0A1I9YR89"/>
<evidence type="ECO:0000256" key="1">
    <source>
        <dbReference type="SAM" id="MobiDB-lite"/>
    </source>
</evidence>
<dbReference type="EMBL" id="CP017562">
    <property type="protein sequence ID" value="APA88730.1"/>
    <property type="molecule type" value="Genomic_DNA"/>
</dbReference>
<dbReference type="RefSeq" id="WP_027196215.1">
    <property type="nucleotide sequence ID" value="NZ_CP017562.2"/>
</dbReference>
<dbReference type="OrthoDB" id="9023921at2"/>
<feature type="compositionally biased region" description="Basic and acidic residues" evidence="1">
    <location>
        <begin position="166"/>
        <end position="187"/>
    </location>
</feature>
<keyword evidence="3" id="KW-0449">Lipoprotein</keyword>
<dbReference type="Proteomes" id="UP000179860">
    <property type="component" value="Chromosome 2"/>
</dbReference>
<feature type="region of interest" description="Disordered" evidence="1">
    <location>
        <begin position="163"/>
        <end position="187"/>
    </location>
</feature>
<keyword evidence="2" id="KW-0732">Signal</keyword>
<dbReference type="Pfam" id="PF12790">
    <property type="entry name" value="T6SS-SciN"/>
    <property type="match status" value="1"/>
</dbReference>
<proteinExistence type="predicted"/>
<evidence type="ECO:0000256" key="2">
    <source>
        <dbReference type="SAM" id="SignalP"/>
    </source>
</evidence>
<feature type="signal peptide" evidence="2">
    <location>
        <begin position="1"/>
        <end position="19"/>
    </location>
</feature>
<reference evidence="3" key="2">
    <citation type="submission" date="2021-06" db="EMBL/GenBank/DDBJ databases">
        <authorList>
            <person name="Rogers T.H."/>
            <person name="Ramsay J.P."/>
            <person name="Wang P."/>
            <person name="Terpolilli J."/>
        </authorList>
    </citation>
    <scope>NUCLEOTIDE SEQUENCE [LARGE SCALE GENOMIC DNA]</scope>
    <source>
        <strain evidence="3">WSM5005</strain>
    </source>
</reference>